<reference evidence="2" key="1">
    <citation type="submission" date="2023-10" db="EMBL/GenBank/DDBJ databases">
        <title>Chromosome-level genome of the transformable northern wattle, Acacia crassicarpa.</title>
        <authorList>
            <person name="Massaro I."/>
            <person name="Sinha N.R."/>
            <person name="Poethig S."/>
            <person name="Leichty A.R."/>
        </authorList>
    </citation>
    <scope>NUCLEOTIDE SEQUENCE</scope>
    <source>
        <strain evidence="2">Acra3RX</strain>
        <tissue evidence="2">Leaf</tissue>
    </source>
</reference>
<keyword evidence="3" id="KW-1185">Reference proteome</keyword>
<evidence type="ECO:0000313" key="2">
    <source>
        <dbReference type="EMBL" id="KAK4253376.1"/>
    </source>
</evidence>
<dbReference type="EMBL" id="JAWXYG010000016">
    <property type="protein sequence ID" value="KAK4253376.1"/>
    <property type="molecule type" value="Genomic_DNA"/>
</dbReference>
<dbReference type="Proteomes" id="UP001293593">
    <property type="component" value="Unassembled WGS sequence"/>
</dbReference>
<organism evidence="2 3">
    <name type="scientific">Acacia crassicarpa</name>
    <name type="common">northern wattle</name>
    <dbReference type="NCBI Taxonomy" id="499986"/>
    <lineage>
        <taxon>Eukaryota</taxon>
        <taxon>Viridiplantae</taxon>
        <taxon>Streptophyta</taxon>
        <taxon>Embryophyta</taxon>
        <taxon>Tracheophyta</taxon>
        <taxon>Spermatophyta</taxon>
        <taxon>Magnoliopsida</taxon>
        <taxon>eudicotyledons</taxon>
        <taxon>Gunneridae</taxon>
        <taxon>Pentapetalae</taxon>
        <taxon>rosids</taxon>
        <taxon>fabids</taxon>
        <taxon>Fabales</taxon>
        <taxon>Fabaceae</taxon>
        <taxon>Caesalpinioideae</taxon>
        <taxon>mimosoid clade</taxon>
        <taxon>Acacieae</taxon>
        <taxon>Acacia</taxon>
    </lineage>
</organism>
<accession>A0AAE1MBB3</accession>
<comment type="caution">
    <text evidence="2">The sequence shown here is derived from an EMBL/GenBank/DDBJ whole genome shotgun (WGS) entry which is preliminary data.</text>
</comment>
<protein>
    <submittedName>
        <fullName evidence="2">Uncharacterized protein</fullName>
    </submittedName>
</protein>
<feature type="compositionally biased region" description="Basic and acidic residues" evidence="1">
    <location>
        <begin position="17"/>
        <end position="26"/>
    </location>
</feature>
<feature type="region of interest" description="Disordered" evidence="1">
    <location>
        <begin position="1"/>
        <end position="54"/>
    </location>
</feature>
<sequence>MDEEGVNSDPSGKSTRKSSDRIRDSQGHFVKQLAGTSRRDLTEKGNTNSNSISIRSNYENDCSRNMPMFSDAHYCYSLLEAMPMPGPVWSTTDPCILAEPLESVPAEAPTSEGSVELEWGENQASSYSWWIGFLESLDGNNMSSTEKVKSCPFVESIMVEDSRGFGYDSSFVVDATDQSCCLDDWLMIPTTEMDLEDMVVP</sequence>
<name>A0AAE1MBB3_9FABA</name>
<proteinExistence type="predicted"/>
<dbReference type="AlphaFoldDB" id="A0AAE1MBB3"/>
<gene>
    <name evidence="2" type="ORF">QN277_010695</name>
</gene>
<evidence type="ECO:0000256" key="1">
    <source>
        <dbReference type="SAM" id="MobiDB-lite"/>
    </source>
</evidence>
<evidence type="ECO:0000313" key="3">
    <source>
        <dbReference type="Proteomes" id="UP001293593"/>
    </source>
</evidence>